<dbReference type="EMBL" id="CP119955">
    <property type="protein sequence ID" value="WFC96915.1"/>
    <property type="molecule type" value="Genomic_DNA"/>
</dbReference>
<dbReference type="Pfam" id="PF03134">
    <property type="entry name" value="TB2_DP1_HVA22"/>
    <property type="match status" value="1"/>
</dbReference>
<dbReference type="InterPro" id="IPR004345">
    <property type="entry name" value="TB2_DP1_HVA22"/>
</dbReference>
<name>A0AAF0IR86_9BASI</name>
<accession>A0AAF0IR86</accession>
<feature type="transmembrane region" description="Helical" evidence="6">
    <location>
        <begin position="92"/>
        <end position="116"/>
    </location>
</feature>
<dbReference type="GO" id="GO:0016020">
    <property type="term" value="C:membrane"/>
    <property type="evidence" value="ECO:0007669"/>
    <property type="project" value="UniProtKB-SubCell"/>
</dbReference>
<comment type="similarity">
    <text evidence="2 6">Belongs to the DP1 family.</text>
</comment>
<gene>
    <name evidence="7" type="primary">YOP1</name>
    <name evidence="7" type="ORF">MBRA1_003581</name>
</gene>
<comment type="caution">
    <text evidence="6">Lacks conserved residue(s) required for the propagation of feature annotation.</text>
</comment>
<keyword evidence="5 6" id="KW-0472">Membrane</keyword>
<evidence type="ECO:0000256" key="4">
    <source>
        <dbReference type="ARBA" id="ARBA00022989"/>
    </source>
</evidence>
<keyword evidence="3 6" id="KW-0812">Transmembrane</keyword>
<protein>
    <recommendedName>
        <fullName evidence="6">Protein YOP1</fullName>
    </recommendedName>
</protein>
<reference evidence="7" key="1">
    <citation type="submission" date="2023-03" db="EMBL/GenBank/DDBJ databases">
        <title>Mating type loci evolution in Malassezia.</title>
        <authorList>
            <person name="Coelho M.A."/>
        </authorList>
    </citation>
    <scope>NUCLEOTIDE SEQUENCE</scope>
    <source>
        <strain evidence="7">CBS 14135</strain>
    </source>
</reference>
<dbReference type="AlphaFoldDB" id="A0AAF0IR86"/>
<evidence type="ECO:0000256" key="5">
    <source>
        <dbReference type="ARBA" id="ARBA00023136"/>
    </source>
</evidence>
<feature type="transmembrane region" description="Helical" evidence="6">
    <location>
        <begin position="41"/>
        <end position="72"/>
    </location>
</feature>
<evidence type="ECO:0000256" key="2">
    <source>
        <dbReference type="ARBA" id="ARBA00008573"/>
    </source>
</evidence>
<organism evidence="7 8">
    <name type="scientific">Malassezia brasiliensis</name>
    <dbReference type="NCBI Taxonomy" id="1821822"/>
    <lineage>
        <taxon>Eukaryota</taxon>
        <taxon>Fungi</taxon>
        <taxon>Dikarya</taxon>
        <taxon>Basidiomycota</taxon>
        <taxon>Ustilaginomycotina</taxon>
        <taxon>Malasseziomycetes</taxon>
        <taxon>Malasseziales</taxon>
        <taxon>Malasseziaceae</taxon>
        <taxon>Malassezia</taxon>
    </lineage>
</organism>
<proteinExistence type="inferred from homology"/>
<evidence type="ECO:0000313" key="7">
    <source>
        <dbReference type="EMBL" id="WFC96915.1"/>
    </source>
</evidence>
<dbReference type="Proteomes" id="UP001216638">
    <property type="component" value="Chromosome 5"/>
</dbReference>
<dbReference type="PANTHER" id="PTHR12300:SF161">
    <property type="entry name" value="RECEPTOR EXPRESSION-ENHANCING PROTEIN"/>
    <property type="match status" value="1"/>
</dbReference>
<dbReference type="PANTHER" id="PTHR12300">
    <property type="entry name" value="HVA22-LIKE PROTEINS"/>
    <property type="match status" value="1"/>
</dbReference>
<sequence length="181" mass="20687">MASQAQVIQQKVDHFMAQLDKEMSKYPALNRLDKYLPVPKSYVCVGIFVAFTVLVFFNIAAGFLTNFVGFFIPSYFSLAALETPQPQDDVQWLTYWVVFGFFTFIESFVSVVLYWFPFYYTFKTLAIVWLILPQTQGAKLVYHKALRPLFLQFTRSTGVKPSTVSVEPTQSTTTGFQAHGL</sequence>
<keyword evidence="4 6" id="KW-1133">Transmembrane helix</keyword>
<keyword evidence="8" id="KW-1185">Reference proteome</keyword>
<evidence type="ECO:0000256" key="3">
    <source>
        <dbReference type="ARBA" id="ARBA00022692"/>
    </source>
</evidence>
<evidence type="ECO:0000313" key="8">
    <source>
        <dbReference type="Proteomes" id="UP001216638"/>
    </source>
</evidence>
<comment type="subcellular location">
    <subcellularLocation>
        <location evidence="1 6">Membrane</location>
        <topology evidence="1 6">Multi-pass membrane protein</topology>
    </subcellularLocation>
</comment>
<evidence type="ECO:0000256" key="1">
    <source>
        <dbReference type="ARBA" id="ARBA00004141"/>
    </source>
</evidence>
<evidence type="ECO:0000256" key="6">
    <source>
        <dbReference type="RuleBase" id="RU362006"/>
    </source>
</evidence>